<dbReference type="GO" id="GO:0006189">
    <property type="term" value="P:'de novo' IMP biosynthetic process"/>
    <property type="evidence" value="ECO:0007669"/>
    <property type="project" value="UniProtKB-UniRule"/>
</dbReference>
<dbReference type="Pfam" id="PF13507">
    <property type="entry name" value="GATase_5"/>
    <property type="match status" value="1"/>
</dbReference>
<dbReference type="SUPFAM" id="SSF82697">
    <property type="entry name" value="PurS-like"/>
    <property type="match status" value="1"/>
</dbReference>
<feature type="domain" description="PurM-like C-terminal" evidence="15">
    <location>
        <begin position="826"/>
        <end position="941"/>
    </location>
</feature>
<dbReference type="FunFam" id="3.40.50.880:FF:000008">
    <property type="entry name" value="Phosphoribosylformylglycinamidine synthase"/>
    <property type="match status" value="1"/>
</dbReference>
<gene>
    <name evidence="19" type="primary">purL</name>
    <name evidence="19" type="synonym">purI</name>
    <name evidence="19" type="ORF">H2072_00765</name>
</gene>
<dbReference type="PANTHER" id="PTHR10099">
    <property type="entry name" value="PHOSPHORIBOSYLFORMYLGLYCINAMIDINE SYNTHASE"/>
    <property type="match status" value="1"/>
</dbReference>
<dbReference type="CDD" id="cd01740">
    <property type="entry name" value="GATase1_FGAR_AT"/>
    <property type="match status" value="1"/>
</dbReference>
<dbReference type="InterPro" id="IPR036921">
    <property type="entry name" value="PurM-like_N_sf"/>
</dbReference>
<dbReference type="CDD" id="cd02203">
    <property type="entry name" value="PurL_repeat1"/>
    <property type="match status" value="1"/>
</dbReference>
<evidence type="ECO:0000259" key="18">
    <source>
        <dbReference type="Pfam" id="PF22689"/>
    </source>
</evidence>
<dbReference type="Pfam" id="PF22689">
    <property type="entry name" value="FGAR-AT_PurM_N-like"/>
    <property type="match status" value="1"/>
</dbReference>
<dbReference type="GO" id="GO:0005524">
    <property type="term" value="F:ATP binding"/>
    <property type="evidence" value="ECO:0007669"/>
    <property type="project" value="UniProtKB-KW"/>
</dbReference>
<dbReference type="GO" id="GO:0005737">
    <property type="term" value="C:cytoplasm"/>
    <property type="evidence" value="ECO:0007669"/>
    <property type="project" value="TreeGrafter"/>
</dbReference>
<dbReference type="Proteomes" id="UP000551848">
    <property type="component" value="Unassembled WGS sequence"/>
</dbReference>
<keyword evidence="6" id="KW-0479">Metal-binding</keyword>
<dbReference type="SUPFAM" id="SSF55326">
    <property type="entry name" value="PurM N-terminal domain-like"/>
    <property type="match status" value="2"/>
</dbReference>
<feature type="domain" description="Phosphoribosylformylglycinamidine synthase N-terminal" evidence="17">
    <location>
        <begin position="54"/>
        <end position="141"/>
    </location>
</feature>
<dbReference type="InterPro" id="IPR041609">
    <property type="entry name" value="PurL_linker"/>
</dbReference>
<keyword evidence="9" id="KW-0067">ATP-binding</keyword>
<evidence type="ECO:0000256" key="4">
    <source>
        <dbReference type="ARBA" id="ARBA00022490"/>
    </source>
</evidence>
<reference evidence="19 20" key="1">
    <citation type="submission" date="2020-06" db="EMBL/GenBank/DDBJ databases">
        <title>Dysbiosis in marine aquaculture revealed through microbiome analysis: reverse ecology for environmental sustainability.</title>
        <authorList>
            <person name="Haro-Moreno J.M."/>
            <person name="Coutinho F.H."/>
            <person name="Zaragoza-Solas A."/>
            <person name="Picazo A."/>
            <person name="Almagro-Moreno S."/>
            <person name="Lopez-Perez M."/>
        </authorList>
    </citation>
    <scope>NUCLEOTIDE SEQUENCE [LARGE SCALE GENOMIC DNA]</scope>
    <source>
        <strain evidence="19">MCMED-G41</strain>
    </source>
</reference>
<dbReference type="GO" id="GO:0046872">
    <property type="term" value="F:metal ion binding"/>
    <property type="evidence" value="ECO:0007669"/>
    <property type="project" value="UniProtKB-KW"/>
</dbReference>
<dbReference type="PANTHER" id="PTHR10099:SF1">
    <property type="entry name" value="PHOSPHORIBOSYLFORMYLGLYCINAMIDINE SYNTHASE"/>
    <property type="match status" value="1"/>
</dbReference>
<keyword evidence="5 19" id="KW-0436">Ligase</keyword>
<evidence type="ECO:0000256" key="14">
    <source>
        <dbReference type="SAM" id="MobiDB-lite"/>
    </source>
</evidence>
<dbReference type="NCBIfam" id="TIGR01735">
    <property type="entry name" value="FGAM_synt"/>
    <property type="match status" value="1"/>
</dbReference>
<dbReference type="InterPro" id="IPR010073">
    <property type="entry name" value="PurL_large"/>
</dbReference>
<dbReference type="CDD" id="cd02204">
    <property type="entry name" value="PurL_repeat2"/>
    <property type="match status" value="1"/>
</dbReference>
<dbReference type="InterPro" id="IPR036676">
    <property type="entry name" value="PurM-like_C_sf"/>
</dbReference>
<keyword evidence="10" id="KW-0460">Magnesium</keyword>
<dbReference type="Gene3D" id="3.30.1330.10">
    <property type="entry name" value="PurM-like, N-terminal domain"/>
    <property type="match status" value="2"/>
</dbReference>
<evidence type="ECO:0000256" key="8">
    <source>
        <dbReference type="ARBA" id="ARBA00022755"/>
    </source>
</evidence>
<evidence type="ECO:0000256" key="5">
    <source>
        <dbReference type="ARBA" id="ARBA00022598"/>
    </source>
</evidence>
<sequence>MSKNLNLLLQGPSSFSPSKISSLNDDLNSANDFPIKALSSFEFYSVDITQDFSDYAKLSELLNSKEPANLPDFFIGPRSGTISPWASKTNEIITNVGILGVLSIEKYLGYFFDNNISAADMNLSYLFDRMTQQVFLNAKDIDLVSAELKRNPLINIDISKSAKDSLNKANQDLGLALSEEEINYLDHFYSSVLRNPTDAELMMFAQANSEHCRHKIFNASWVIDSVSQDESLFDLIKKTSKGSKPDLISAYKDNAAVISGAEVMTLNRSLKNTYSFSIEKINSTLKVETHNHPTAISPFPGAATGSGGEIRDEGATGSGAKPKMGLVGFNVSNLRLEDFPREWEGPEHKPSRIASPLQIMIEGPIGAAAFNNEFGRPSTIGYFRVFEQPFVGGQSFGYHKPIMLAGGIGEVKDRNSIKNPIEVDDLVIVLGGPSMLIGLGGGAASSMSSGESDEDLDFASVQRENAEMQRRCQEVINQCAFESPNLIEFIHDVGAGGLSNAIPELAKDCNLGVYIDLSLIPVADPSLSPMEVWSNESQERYVLAIKKSNREIFKNICRRERCPVAFVGHTTSSNSVEVFDPERDEFPINVPLSMLFGDLPVSNMVVSQSAIDQKINSINQDIDLSEAIRRVLSHPTVASKSFLITIGDRSVGGLVARDQLVGRYQVPTSNYAMSFKSFLGNEGDVLSIGEKPTLAIKNPAASLRMALAEALMNLISAPVKDLNLVRLSANWMAACGDEEENFALRTGVEALSSICIELGIAIPVGKDSLSMKTKWSEDNKELEVKSPLSGVITAMAPIEDVSLAVTTEFYENGSKDLYHLFLNNRSRLGGSIFEEVTSSSIQEVPDIDDVESLKILFNSIQELINRGWIVALHDISDGGLFTTVSELAFTNKIGIEIHIPESVQNEEMMQYLFAEETGAVIQFHSEFEDQALEFLNQKNLHYQKCAVQSSNAKISIIHGGEIQFSDSVVNLEKVWSETSYSVKSLRDNPSCAKEEYELIERFDDQGLVAIDNFQFSAELPAINNNLKPKVAILREQGVNGQNEMAAAFLLAGFDAFDVHMQDLLDNPDLLSQFQGIAACGGFSYGDVLGAGGGWSSSITYNKVVRDAFEHFFNRTETFTFGVCNGCQMLSNLKDLIPGAENWPQFLWNDSDQFEARLSQVTIAKSKSVLFDGMAGWQIPVAVAHGEGRASFKEGALQKLSERNQIAVQFTDNQGAVASIYPLNPNGSPEGITGLTSLDGRATIMMPHPERVFRSQQLSWKSSNWKEYSPWMQIFLNAYKFSQGS</sequence>
<dbReference type="InterPro" id="IPR029062">
    <property type="entry name" value="Class_I_gatase-like"/>
</dbReference>
<dbReference type="Gene3D" id="3.90.650.10">
    <property type="entry name" value="PurM-like C-terminal domain"/>
    <property type="match status" value="2"/>
</dbReference>
<dbReference type="Gene3D" id="1.10.8.750">
    <property type="entry name" value="Phosphoribosylformylglycinamidine synthase, linker domain"/>
    <property type="match status" value="1"/>
</dbReference>
<dbReference type="Pfam" id="PF18076">
    <property type="entry name" value="FGAR-AT_N"/>
    <property type="match status" value="1"/>
</dbReference>
<keyword evidence="11" id="KW-0315">Glutamine amidotransferase</keyword>
<evidence type="ECO:0000256" key="12">
    <source>
        <dbReference type="ARBA" id="ARBA00052585"/>
    </source>
</evidence>
<dbReference type="InterPro" id="IPR036604">
    <property type="entry name" value="PurS-like_sf"/>
</dbReference>
<dbReference type="EMBL" id="JACETL010000003">
    <property type="protein sequence ID" value="MBA4692258.1"/>
    <property type="molecule type" value="Genomic_DNA"/>
</dbReference>
<evidence type="ECO:0000256" key="2">
    <source>
        <dbReference type="ARBA" id="ARBA00008608"/>
    </source>
</evidence>
<feature type="domain" description="Phosphoribosylformylglycinamidine synthase linker" evidence="16">
    <location>
        <begin position="166"/>
        <end position="215"/>
    </location>
</feature>
<dbReference type="PROSITE" id="PS51273">
    <property type="entry name" value="GATASE_TYPE_1"/>
    <property type="match status" value="1"/>
</dbReference>
<comment type="catalytic activity">
    <reaction evidence="12">
        <text>N(2)-formyl-N(1)-(5-phospho-beta-D-ribosyl)glycinamide + L-glutamine + ATP + H2O = 2-formamido-N(1)-(5-O-phospho-beta-D-ribosyl)acetamidine + L-glutamate + ADP + phosphate + H(+)</text>
        <dbReference type="Rhea" id="RHEA:17129"/>
        <dbReference type="ChEBI" id="CHEBI:15377"/>
        <dbReference type="ChEBI" id="CHEBI:15378"/>
        <dbReference type="ChEBI" id="CHEBI:29985"/>
        <dbReference type="ChEBI" id="CHEBI:30616"/>
        <dbReference type="ChEBI" id="CHEBI:43474"/>
        <dbReference type="ChEBI" id="CHEBI:58359"/>
        <dbReference type="ChEBI" id="CHEBI:147286"/>
        <dbReference type="ChEBI" id="CHEBI:147287"/>
        <dbReference type="ChEBI" id="CHEBI:456216"/>
        <dbReference type="EC" id="6.3.5.3"/>
    </reaction>
</comment>
<dbReference type="FunFam" id="3.90.650.10:FF:000024">
    <property type="entry name" value="Phosphoribosylformylglycinamidine synthase"/>
    <property type="match status" value="1"/>
</dbReference>
<dbReference type="SMART" id="SM01211">
    <property type="entry name" value="GATase_5"/>
    <property type="match status" value="1"/>
</dbReference>
<dbReference type="SUPFAM" id="SSF109736">
    <property type="entry name" value="FGAM synthase PurL, linker domain"/>
    <property type="match status" value="1"/>
</dbReference>
<evidence type="ECO:0000256" key="6">
    <source>
        <dbReference type="ARBA" id="ARBA00022723"/>
    </source>
</evidence>
<name>A0A838XSB5_9GAMM</name>
<dbReference type="SUPFAM" id="SSF52317">
    <property type="entry name" value="Class I glutamine amidotransferase-like"/>
    <property type="match status" value="1"/>
</dbReference>
<dbReference type="FunFam" id="3.30.1330.10:FF:000005">
    <property type="entry name" value="Phosphoribosylformylglycinamidine synthase"/>
    <property type="match status" value="1"/>
</dbReference>
<evidence type="ECO:0000256" key="7">
    <source>
        <dbReference type="ARBA" id="ARBA00022741"/>
    </source>
</evidence>
<evidence type="ECO:0000256" key="9">
    <source>
        <dbReference type="ARBA" id="ARBA00022840"/>
    </source>
</evidence>
<evidence type="ECO:0000259" key="17">
    <source>
        <dbReference type="Pfam" id="PF18076"/>
    </source>
</evidence>
<keyword evidence="7" id="KW-0547">Nucleotide-binding</keyword>
<dbReference type="Gene3D" id="3.40.50.880">
    <property type="match status" value="1"/>
</dbReference>
<keyword evidence="4" id="KW-0963">Cytoplasm</keyword>
<dbReference type="EC" id="6.3.5.3" evidence="3 13"/>
<evidence type="ECO:0000313" key="20">
    <source>
        <dbReference type="Proteomes" id="UP000551848"/>
    </source>
</evidence>
<comment type="caution">
    <text evidence="19">The sequence shown here is derived from an EMBL/GenBank/DDBJ whole genome shotgun (WGS) entry which is preliminary data.</text>
</comment>
<organism evidence="19 20">
    <name type="scientific">SAR86 cluster bacterium</name>
    <dbReference type="NCBI Taxonomy" id="2030880"/>
    <lineage>
        <taxon>Bacteria</taxon>
        <taxon>Pseudomonadati</taxon>
        <taxon>Pseudomonadota</taxon>
        <taxon>Gammaproteobacteria</taxon>
        <taxon>SAR86 cluster</taxon>
    </lineage>
</organism>
<dbReference type="SUPFAM" id="SSF56042">
    <property type="entry name" value="PurM C-terminal domain-like"/>
    <property type="match status" value="2"/>
</dbReference>
<dbReference type="Pfam" id="PF18072">
    <property type="entry name" value="FGAR-AT_linker"/>
    <property type="match status" value="1"/>
</dbReference>
<evidence type="ECO:0000256" key="11">
    <source>
        <dbReference type="ARBA" id="ARBA00022962"/>
    </source>
</evidence>
<dbReference type="UniPathway" id="UPA00074">
    <property type="reaction ID" value="UER00128"/>
</dbReference>
<evidence type="ECO:0000256" key="10">
    <source>
        <dbReference type="ARBA" id="ARBA00022842"/>
    </source>
</evidence>
<protein>
    <recommendedName>
        <fullName evidence="3 13">Phosphoribosylformylglycinamidine synthase</fullName>
        <ecNumber evidence="3 13">6.3.5.3</ecNumber>
    </recommendedName>
</protein>
<dbReference type="GO" id="GO:0004642">
    <property type="term" value="F:phosphoribosylformylglycinamidine synthase activity"/>
    <property type="evidence" value="ECO:0007669"/>
    <property type="project" value="UniProtKB-UniRule"/>
</dbReference>
<comment type="pathway">
    <text evidence="1">Purine metabolism; IMP biosynthesis via de novo pathway; 5-amino-1-(5-phospho-D-ribosyl)imidazole from N(2)-formyl-N(1)-(5-phospho-D-ribosyl)glycinamide: step 1/2.</text>
</comment>
<feature type="region of interest" description="Disordered" evidence="14">
    <location>
        <begin position="296"/>
        <end position="317"/>
    </location>
</feature>
<accession>A0A838XSB5</accession>
<feature type="domain" description="PurM-like C-terminal" evidence="15">
    <location>
        <begin position="423"/>
        <end position="579"/>
    </location>
</feature>
<evidence type="ECO:0000259" key="16">
    <source>
        <dbReference type="Pfam" id="PF18072"/>
    </source>
</evidence>
<proteinExistence type="inferred from homology"/>
<dbReference type="Pfam" id="PF02769">
    <property type="entry name" value="AIRS_C"/>
    <property type="match status" value="2"/>
</dbReference>
<dbReference type="InterPro" id="IPR040707">
    <property type="entry name" value="FGAR-AT_N"/>
</dbReference>
<evidence type="ECO:0000256" key="3">
    <source>
        <dbReference type="ARBA" id="ARBA00012747"/>
    </source>
</evidence>
<evidence type="ECO:0000256" key="13">
    <source>
        <dbReference type="NCBIfam" id="TIGR01735"/>
    </source>
</evidence>
<evidence type="ECO:0000259" key="15">
    <source>
        <dbReference type="Pfam" id="PF02769"/>
    </source>
</evidence>
<dbReference type="NCBIfam" id="NF003672">
    <property type="entry name" value="PRK05297.1"/>
    <property type="match status" value="1"/>
</dbReference>
<evidence type="ECO:0000256" key="1">
    <source>
        <dbReference type="ARBA" id="ARBA00004920"/>
    </source>
</evidence>
<dbReference type="InterPro" id="IPR055181">
    <property type="entry name" value="FGAR-AT_PurM_N-like"/>
</dbReference>
<evidence type="ECO:0000313" key="19">
    <source>
        <dbReference type="EMBL" id="MBA4692258.1"/>
    </source>
</evidence>
<dbReference type="InterPro" id="IPR010918">
    <property type="entry name" value="PurM-like_C_dom"/>
</dbReference>
<feature type="domain" description="FGAR-AT PurM N-terminal-like" evidence="18">
    <location>
        <begin position="639"/>
        <end position="797"/>
    </location>
</feature>
<comment type="similarity">
    <text evidence="2">In the N-terminal section; belongs to the FGAMS family.</text>
</comment>
<keyword evidence="8" id="KW-0658">Purine biosynthesis</keyword>